<accession>X6PCL9</accession>
<dbReference type="EMBL" id="ASPP01001222">
    <property type="protein sequence ID" value="ETO35848.1"/>
    <property type="molecule type" value="Genomic_DNA"/>
</dbReference>
<organism evidence="3 4">
    <name type="scientific">Reticulomyxa filosa</name>
    <dbReference type="NCBI Taxonomy" id="46433"/>
    <lineage>
        <taxon>Eukaryota</taxon>
        <taxon>Sar</taxon>
        <taxon>Rhizaria</taxon>
        <taxon>Retaria</taxon>
        <taxon>Foraminifera</taxon>
        <taxon>Monothalamids</taxon>
        <taxon>Reticulomyxidae</taxon>
        <taxon>Reticulomyxa</taxon>
    </lineage>
</organism>
<feature type="compositionally biased region" description="Basic and acidic residues" evidence="1">
    <location>
        <begin position="96"/>
        <end position="112"/>
    </location>
</feature>
<proteinExistence type="predicted"/>
<protein>
    <recommendedName>
        <fullName evidence="2">CHAT domain-containing protein</fullName>
    </recommendedName>
</protein>
<dbReference type="InterPro" id="IPR024983">
    <property type="entry name" value="CHAT_dom"/>
</dbReference>
<sequence>NKNIKKVETKNDDETKHSEMYACMCTDMAMPSSALSLAIWRLCRTGRSQDARERDKLMNVLLRLLEEDPSLKTEPTFSSNHLYPKEFDTDVYDSNSNEKEKDKDNENKDNRQRNNSMQNRREETIDPYPRNPTIARLHESDPSLPPLKPRLMKHLSDGANDIRHLNHVDQAEDWKPQDFPLPLVTSSSVPPPSQVSAVSVPGPTNNVISATTSSTSSPSFPPKKHHWTLEIDSLDAKSDNVDMDESEWKRDTLGRLQLQGSKSEWKEDDAGRIDPDKRERRIQVVVKANKATSMKRRVSDPLCTSMQSSSSSSSSLFAKVKATIVPFSERKLDVAMLHSAPLEGETALDLGLERDKLEYVFRRTQRRIGVFFGVLTKQSLMMCIQRGAQIVHISGHGPNAQMLQVENGRGGMEIVTSTMIKAALTDSLWQLKLVFVSTCFSEQVASAFVEAGVPHVVAVHSLVQIHDKVAIAFAQSFYEHLLGNKNVVLDAFKNAQAQLKLQDKDDCCCRHEGHKEECLCPYCKQVRCCKIHHSASCPGAKFLLLGKDDHKEQVLCDANTTPLVSDDELIQPIVHPLPTNFAQGARDRSNPMTVLGRQEDIRNLVELLHPDGIRPQDMVVLCGPKYVGCTTVGQGVAQFFTRPWYTPIFPGGVWWIDLRPLVDPDRLFGFIADRMAVGIDRGRFQYRDPGTNQMMDYPKDIHDQICSEQYKETPNVIHYIDEVHEQDHYILFRAHKYQDQTLHARLEKDIYVHVSTLFKKCSLNEFPKEVWKDHQTGTVQSRRIIFKPMDEPSVLAQIKQKCHGPTLFILDHLEYKEDQLKRFLTTLNSLSNEIHRVRILLICHSNIYKQIEAFDRLRFQYRVDCRVYRLKAISNVDACRLLRIRFAFHFCVWFTFKERNTNILQIAQDN</sequence>
<gene>
    <name evidence="3" type="ORF">RFI_01212</name>
</gene>
<dbReference type="Pfam" id="PF12770">
    <property type="entry name" value="CHAT"/>
    <property type="match status" value="1"/>
</dbReference>
<evidence type="ECO:0000259" key="2">
    <source>
        <dbReference type="Pfam" id="PF12770"/>
    </source>
</evidence>
<feature type="region of interest" description="Disordered" evidence="1">
    <location>
        <begin position="71"/>
        <end position="153"/>
    </location>
</feature>
<comment type="caution">
    <text evidence="3">The sequence shown here is derived from an EMBL/GenBank/DDBJ whole genome shotgun (WGS) entry which is preliminary data.</text>
</comment>
<evidence type="ECO:0000256" key="1">
    <source>
        <dbReference type="SAM" id="MobiDB-lite"/>
    </source>
</evidence>
<name>X6PCL9_RETFI</name>
<dbReference type="AlphaFoldDB" id="X6PCL9"/>
<evidence type="ECO:0000313" key="4">
    <source>
        <dbReference type="Proteomes" id="UP000023152"/>
    </source>
</evidence>
<evidence type="ECO:0000313" key="3">
    <source>
        <dbReference type="EMBL" id="ETO35848.1"/>
    </source>
</evidence>
<dbReference type="OrthoDB" id="69300at2759"/>
<feature type="non-terminal residue" evidence="3">
    <location>
        <position position="1"/>
    </location>
</feature>
<dbReference type="SUPFAM" id="SSF52540">
    <property type="entry name" value="P-loop containing nucleoside triphosphate hydrolases"/>
    <property type="match status" value="1"/>
</dbReference>
<dbReference type="InterPro" id="IPR027417">
    <property type="entry name" value="P-loop_NTPase"/>
</dbReference>
<feature type="domain" description="CHAT" evidence="2">
    <location>
        <begin position="357"/>
        <end position="506"/>
    </location>
</feature>
<reference evidence="3 4" key="1">
    <citation type="journal article" date="2013" name="Curr. Biol.">
        <title>The Genome of the Foraminiferan Reticulomyxa filosa.</title>
        <authorList>
            <person name="Glockner G."/>
            <person name="Hulsmann N."/>
            <person name="Schleicher M."/>
            <person name="Noegel A.A."/>
            <person name="Eichinger L."/>
            <person name="Gallinger C."/>
            <person name="Pawlowski J."/>
            <person name="Sierra R."/>
            <person name="Euteneuer U."/>
            <person name="Pillet L."/>
            <person name="Moustafa A."/>
            <person name="Platzer M."/>
            <person name="Groth M."/>
            <person name="Szafranski K."/>
            <person name="Schliwa M."/>
        </authorList>
    </citation>
    <scope>NUCLEOTIDE SEQUENCE [LARGE SCALE GENOMIC DNA]</scope>
</reference>
<keyword evidence="4" id="KW-1185">Reference proteome</keyword>
<dbReference type="Proteomes" id="UP000023152">
    <property type="component" value="Unassembled WGS sequence"/>
</dbReference>